<gene>
    <name evidence="3" type="ORF">EI71_00800</name>
</gene>
<keyword evidence="4" id="KW-1185">Reference proteome</keyword>
<evidence type="ECO:0000313" key="3">
    <source>
        <dbReference type="EMBL" id="RIA77824.1"/>
    </source>
</evidence>
<dbReference type="Pfam" id="PF25023">
    <property type="entry name" value="TEN_YD-shell"/>
    <property type="match status" value="1"/>
</dbReference>
<dbReference type="InParanoid" id="A0A397S6E8"/>
<dbReference type="NCBIfam" id="TIGR03696">
    <property type="entry name" value="Rhs_assc_core"/>
    <property type="match status" value="1"/>
</dbReference>
<dbReference type="Gene3D" id="2.180.10.10">
    <property type="entry name" value="RHS repeat-associated core"/>
    <property type="match status" value="1"/>
</dbReference>
<dbReference type="InterPro" id="IPR056823">
    <property type="entry name" value="TEN-like_YD-shell"/>
</dbReference>
<keyword evidence="1" id="KW-0677">Repeat</keyword>
<dbReference type="InterPro" id="IPR050708">
    <property type="entry name" value="T6SS_VgrG/RHS"/>
</dbReference>
<dbReference type="AlphaFoldDB" id="A0A397S6E8"/>
<dbReference type="PANTHER" id="PTHR32305:SF15">
    <property type="entry name" value="PROTEIN RHSA-RELATED"/>
    <property type="match status" value="1"/>
</dbReference>
<dbReference type="InterPro" id="IPR022385">
    <property type="entry name" value="Rhs_assc_core"/>
</dbReference>
<comment type="caution">
    <text evidence="3">The sequence shown here is derived from an EMBL/GenBank/DDBJ whole genome shotgun (WGS) entry which is preliminary data.</text>
</comment>
<evidence type="ECO:0000256" key="1">
    <source>
        <dbReference type="ARBA" id="ARBA00022737"/>
    </source>
</evidence>
<dbReference type="EMBL" id="QXEV01000006">
    <property type="protein sequence ID" value="RIA77824.1"/>
    <property type="molecule type" value="Genomic_DNA"/>
</dbReference>
<sequence>MDDNGTLLSKFDYDSFGNIINQTGTIISNFRYKGYYYDTDIELYYLKSRFYNPVLLRFITPDSIEYLDSSSIIGLNLYAYCGNDPINRVDENGNWWILAFIIAVAVVATINDVCKLVAGKVKATSTGGNVQIVNSSEIHTPWVRLGYSFYLNHINPDTRDVIQGTSFGMEFEWFAHNVAYTGLSILEYVGVDSVFGKTVESLKNEAQTVDFGPTIYNDTHDWFSFEMERAYTASNPLFALIDFWIWGFCYWVEKKSF</sequence>
<evidence type="ECO:0000259" key="2">
    <source>
        <dbReference type="Pfam" id="PF25023"/>
    </source>
</evidence>
<dbReference type="PANTHER" id="PTHR32305">
    <property type="match status" value="1"/>
</dbReference>
<dbReference type="OrthoDB" id="411402at2"/>
<organism evidence="3 4">
    <name type="scientific">Anaeroplasma bactoclasticum</name>
    <dbReference type="NCBI Taxonomy" id="2088"/>
    <lineage>
        <taxon>Bacteria</taxon>
        <taxon>Bacillati</taxon>
        <taxon>Mycoplasmatota</taxon>
        <taxon>Mollicutes</taxon>
        <taxon>Anaeroplasmatales</taxon>
        <taxon>Anaeroplasmataceae</taxon>
        <taxon>Anaeroplasma</taxon>
    </lineage>
</organism>
<reference evidence="3 4" key="1">
    <citation type="submission" date="2018-08" db="EMBL/GenBank/DDBJ databases">
        <title>Genomic Encyclopedia of Archaeal and Bacterial Type Strains, Phase II (KMG-II): from individual species to whole genera.</title>
        <authorList>
            <person name="Goeker M."/>
        </authorList>
    </citation>
    <scope>NUCLEOTIDE SEQUENCE [LARGE SCALE GENOMIC DNA]</scope>
    <source>
        <strain evidence="3 4">ATCC 27112</strain>
    </source>
</reference>
<accession>A0A397S6E8</accession>
<evidence type="ECO:0000313" key="4">
    <source>
        <dbReference type="Proteomes" id="UP000266506"/>
    </source>
</evidence>
<protein>
    <submittedName>
        <fullName evidence="3">RHS repeat-associated protein</fullName>
    </submittedName>
</protein>
<dbReference type="Proteomes" id="UP000266506">
    <property type="component" value="Unassembled WGS sequence"/>
</dbReference>
<name>A0A397S6E8_9MOLU</name>
<proteinExistence type="predicted"/>
<feature type="domain" description="Teneurin-like YD-shell" evidence="2">
    <location>
        <begin position="2"/>
        <end position="86"/>
    </location>
</feature>